<dbReference type="EMBL" id="JBHSGN010000014">
    <property type="protein sequence ID" value="MFC4672557.1"/>
    <property type="molecule type" value="Genomic_DNA"/>
</dbReference>
<evidence type="ECO:0000313" key="4">
    <source>
        <dbReference type="Proteomes" id="UP001596023"/>
    </source>
</evidence>
<dbReference type="InterPro" id="IPR013414">
    <property type="entry name" value="Cas7/Cst2/DevR_sub_I-B/Tneap"/>
</dbReference>
<protein>
    <submittedName>
        <fullName evidence="3">Type I-B CRISPR-associated protein Cas7/Cst2/DevR</fullName>
    </submittedName>
</protein>
<organism evidence="3 4">
    <name type="scientific">Dysgonomonas termitidis</name>
    <dbReference type="NCBI Taxonomy" id="1516126"/>
    <lineage>
        <taxon>Bacteria</taxon>
        <taxon>Pseudomonadati</taxon>
        <taxon>Bacteroidota</taxon>
        <taxon>Bacteroidia</taxon>
        <taxon>Bacteroidales</taxon>
        <taxon>Dysgonomonadaceae</taxon>
        <taxon>Dysgonomonas</taxon>
    </lineage>
</organism>
<keyword evidence="4" id="KW-1185">Reference proteome</keyword>
<dbReference type="Proteomes" id="UP001596023">
    <property type="component" value="Unassembled WGS sequence"/>
</dbReference>
<evidence type="ECO:0000313" key="3">
    <source>
        <dbReference type="EMBL" id="MFC4672557.1"/>
    </source>
</evidence>
<dbReference type="NCBIfam" id="TIGR01875">
    <property type="entry name" value="cas_MJ0381"/>
    <property type="match status" value="1"/>
</dbReference>
<proteinExistence type="predicted"/>
<keyword evidence="1" id="KW-0051">Antiviral defense</keyword>
<name>A0ABV9KQU9_9BACT</name>
<reference evidence="4" key="1">
    <citation type="journal article" date="2019" name="Int. J. Syst. Evol. Microbiol.">
        <title>The Global Catalogue of Microorganisms (GCM) 10K type strain sequencing project: providing services to taxonomists for standard genome sequencing and annotation.</title>
        <authorList>
            <consortium name="The Broad Institute Genomics Platform"/>
            <consortium name="The Broad Institute Genome Sequencing Center for Infectious Disease"/>
            <person name="Wu L."/>
            <person name="Ma J."/>
        </authorList>
    </citation>
    <scope>NUCLEOTIDE SEQUENCE [LARGE SCALE GENOMIC DNA]</scope>
    <source>
        <strain evidence="4">CCUG 66188</strain>
    </source>
</reference>
<dbReference type="RefSeq" id="WP_379993739.1">
    <property type="nucleotide sequence ID" value="NZ_JBHSGN010000014.1"/>
</dbReference>
<gene>
    <name evidence="3" type="primary">cas7i</name>
    <name evidence="3" type="ORF">ACFO6W_02505</name>
</gene>
<accession>A0ABV9KQU9</accession>
<evidence type="ECO:0000256" key="1">
    <source>
        <dbReference type="ARBA" id="ARBA00023118"/>
    </source>
</evidence>
<dbReference type="NCBIfam" id="TIGR02585">
    <property type="entry name" value="cas_Cst2_DevR"/>
    <property type="match status" value="2"/>
</dbReference>
<sequence>MITQGFILIDEDGVALNNSGTISVAGTGNRVQTKKVTKHGQDYVYVSGQAWRYWWRDTLQKHFAWKLSPLIKQEKQNVIFTEANPVDFADDDIFGYMRANKEPELDKDGIEKKNNKGVVKTKDASVTRISPLKNSVLISTGSTKVAKNFASASRQNDVPVLYGKEEYSAIMKGMFSIDLEQVGTFSNYNKSGFKNITKQVGELLAKTDGVQKIQDPFVKDKNKQPENLIRLSKQIREKRVVDTICALKFISGGAMQTSNMGDVTPKFIVLATTTTGNHPFSHIVKSDPINNTQTILNIEGLKEVLNDYKDQFKGIIFIGKRSGFLDEYNSELKQLEAEFSNVKVLTINQAIDQYCEQVKTQIP</sequence>
<comment type="caution">
    <text evidence="3">The sequence shown here is derived from an EMBL/GenBank/DDBJ whole genome shotgun (WGS) entry which is preliminary data.</text>
</comment>
<comment type="function">
    <text evidence="2">CRISPR (clustered regularly interspaced short palindromic repeat) is an adaptive immune system that provides protection against mobile genetic elements (viruses, transposable elements and conjugative plasmids). CRISPR clusters contain spacers, sequences complementary to antecedent mobile elements, and target invading nucleic acids. CRISPR clusters are transcribed and processed into CRISPR RNA (crRNA).</text>
</comment>
<dbReference type="Pfam" id="PF01905">
    <property type="entry name" value="DevR"/>
    <property type="match status" value="1"/>
</dbReference>
<dbReference type="InterPro" id="IPR010154">
    <property type="entry name" value="CRISPR-assoc_Cas7/Cst2/DevR"/>
</dbReference>
<evidence type="ECO:0000256" key="2">
    <source>
        <dbReference type="ARBA" id="ARBA00025626"/>
    </source>
</evidence>